<dbReference type="CDD" id="cd19545">
    <property type="entry name" value="FUM14_C_NRPS-like"/>
    <property type="match status" value="2"/>
</dbReference>
<dbReference type="Gene3D" id="3.30.300.30">
    <property type="match status" value="4"/>
</dbReference>
<dbReference type="FunFam" id="3.30.559.10:FF:000037">
    <property type="entry name" value="Nonribosomal peptide synthase Pes1"/>
    <property type="match status" value="1"/>
</dbReference>
<dbReference type="CDD" id="cd19542">
    <property type="entry name" value="CT_NRPS-like"/>
    <property type="match status" value="4"/>
</dbReference>
<dbReference type="FunFam" id="3.30.559.10:FF:000031">
    <property type="entry name" value="Nonribosomal peptide synthase Pes1"/>
    <property type="match status" value="1"/>
</dbReference>
<feature type="domain" description="Carrier" evidence="7">
    <location>
        <begin position="2579"/>
        <end position="2655"/>
    </location>
</feature>
<organism evidence="8 9">
    <name type="scientific">Pyrenophora seminiperda CCB06</name>
    <dbReference type="NCBI Taxonomy" id="1302712"/>
    <lineage>
        <taxon>Eukaryota</taxon>
        <taxon>Fungi</taxon>
        <taxon>Dikarya</taxon>
        <taxon>Ascomycota</taxon>
        <taxon>Pezizomycotina</taxon>
        <taxon>Dothideomycetes</taxon>
        <taxon>Pleosporomycetidae</taxon>
        <taxon>Pleosporales</taxon>
        <taxon>Pleosporineae</taxon>
        <taxon>Pleosporaceae</taxon>
        <taxon>Pyrenophora</taxon>
    </lineage>
</organism>
<feature type="region of interest" description="Disordered" evidence="6">
    <location>
        <begin position="6204"/>
        <end position="6245"/>
    </location>
</feature>
<evidence type="ECO:0000256" key="5">
    <source>
        <dbReference type="ARBA" id="ARBA00029454"/>
    </source>
</evidence>
<feature type="domain" description="Carrier" evidence="7">
    <location>
        <begin position="6362"/>
        <end position="6438"/>
    </location>
</feature>
<dbReference type="Gene3D" id="1.10.1200.10">
    <property type="entry name" value="ACP-like"/>
    <property type="match status" value="7"/>
</dbReference>
<feature type="region of interest" description="Disordered" evidence="6">
    <location>
        <begin position="7110"/>
        <end position="7134"/>
    </location>
</feature>
<dbReference type="Proteomes" id="UP000265663">
    <property type="component" value="Unassembled WGS sequence"/>
</dbReference>
<dbReference type="InterPro" id="IPR023213">
    <property type="entry name" value="CAT-like_dom_sf"/>
</dbReference>
<dbReference type="OrthoDB" id="416786at2759"/>
<dbReference type="InterPro" id="IPR036736">
    <property type="entry name" value="ACP-like_sf"/>
</dbReference>
<dbReference type="FunFam" id="1.10.1200.10:FF:000005">
    <property type="entry name" value="Nonribosomal peptide synthetase 1"/>
    <property type="match status" value="3"/>
</dbReference>
<keyword evidence="4" id="KW-0436">Ligase</keyword>
<dbReference type="SUPFAM" id="SSF47336">
    <property type="entry name" value="ACP-like"/>
    <property type="match status" value="6"/>
</dbReference>
<dbReference type="InterPro" id="IPR020806">
    <property type="entry name" value="PKS_PP-bd"/>
</dbReference>
<feature type="domain" description="Carrier" evidence="7">
    <location>
        <begin position="1497"/>
        <end position="1571"/>
    </location>
</feature>
<dbReference type="EMBL" id="KE747818">
    <property type="protein sequence ID" value="RMZ69649.1"/>
    <property type="molecule type" value="Genomic_DNA"/>
</dbReference>
<dbReference type="SMART" id="SM00823">
    <property type="entry name" value="PKS_PP"/>
    <property type="match status" value="6"/>
</dbReference>
<dbReference type="Gene3D" id="3.30.559.10">
    <property type="entry name" value="Chloramphenicol acetyltransferase-like domain"/>
    <property type="match status" value="9"/>
</dbReference>
<dbReference type="Gene3D" id="3.30.559.30">
    <property type="entry name" value="Nonribosomal peptide synthetase, condensation domain"/>
    <property type="match status" value="9"/>
</dbReference>
<feature type="region of interest" description="Disordered" evidence="6">
    <location>
        <begin position="6985"/>
        <end position="7019"/>
    </location>
</feature>
<dbReference type="CDD" id="cd19534">
    <property type="entry name" value="E_NRPS"/>
    <property type="match status" value="2"/>
</dbReference>
<feature type="compositionally biased region" description="Basic and acidic residues" evidence="6">
    <location>
        <begin position="7110"/>
        <end position="7128"/>
    </location>
</feature>
<name>A0A3M7M5G9_9PLEO</name>
<evidence type="ECO:0000256" key="4">
    <source>
        <dbReference type="ARBA" id="ARBA00022598"/>
    </source>
</evidence>
<keyword evidence="2" id="KW-0596">Phosphopantetheine</keyword>
<dbReference type="FunFam" id="3.40.50.980:FF:000001">
    <property type="entry name" value="Non-ribosomal peptide synthetase"/>
    <property type="match status" value="2"/>
</dbReference>
<evidence type="ECO:0000259" key="7">
    <source>
        <dbReference type="PROSITE" id="PS50075"/>
    </source>
</evidence>
<dbReference type="InterPro" id="IPR006162">
    <property type="entry name" value="Ppantetheine_attach_site"/>
</dbReference>
<keyword evidence="9" id="KW-1185">Reference proteome</keyword>
<dbReference type="NCBIfam" id="TIGR01733">
    <property type="entry name" value="AA-adenyl-dom"/>
    <property type="match status" value="4"/>
</dbReference>
<dbReference type="SUPFAM" id="SSF56801">
    <property type="entry name" value="Acetyl-CoA synthetase-like"/>
    <property type="match status" value="4"/>
</dbReference>
<feature type="region of interest" description="Disordered" evidence="6">
    <location>
        <begin position="6493"/>
        <end position="6550"/>
    </location>
</feature>
<dbReference type="InterPro" id="IPR000873">
    <property type="entry name" value="AMP-dep_synth/lig_dom"/>
</dbReference>
<dbReference type="Pfam" id="PF00550">
    <property type="entry name" value="PP-binding"/>
    <property type="match status" value="6"/>
</dbReference>
<dbReference type="InterPro" id="IPR045851">
    <property type="entry name" value="AMP-bd_C_sf"/>
</dbReference>
<evidence type="ECO:0000256" key="2">
    <source>
        <dbReference type="ARBA" id="ARBA00022450"/>
    </source>
</evidence>
<dbReference type="GO" id="GO:0019748">
    <property type="term" value="P:secondary metabolic process"/>
    <property type="evidence" value="ECO:0007669"/>
    <property type="project" value="UniProtKB-ARBA"/>
</dbReference>
<dbReference type="PANTHER" id="PTHR45398:SF1">
    <property type="entry name" value="ENZYME, PUTATIVE (JCVI)-RELATED"/>
    <property type="match status" value="1"/>
</dbReference>
<dbReference type="PROSITE" id="PS00012">
    <property type="entry name" value="PHOSPHOPANTETHEINE"/>
    <property type="match status" value="3"/>
</dbReference>
<dbReference type="InterPro" id="IPR001242">
    <property type="entry name" value="Condensation_dom"/>
</dbReference>
<dbReference type="Pfam" id="PF00501">
    <property type="entry name" value="AMP-binding"/>
    <property type="match status" value="4"/>
</dbReference>
<sequence>MASNLASSVEQSLQSIWAHVLNLPEVPLDQSFLSVGGDSISAMQVVGQCRKEGMSLGVQEVLRSRSIAQLATAVKEVESSSYDHQEYFDEEFDLSPIQSLYFKRPNTQGHFNQSFYLRVTRKTDAGEFHAAVEQLISRHSMLRARFSFSEESGWQQRLTNDIAGSYRFRHSVVTSQTEIDTLIEDSQQCFDHAVGPLFAADFFDIGIEQYAFLTGHHLVVDLVTWRLLLEELEEILNGGQLLAPALPFQKWAELQREHAESLEPDEVLPAVDVPPLDFTYWGIQHQDNTYGNASHASFELGKDLSSAFLTSCHTAYKTEPVEVLLASLIQSWSNVFIDRPVPAFFNEGHGREPWDADIDITRTVGWFTALSPILVTPSDNATDTVRKIKDFKRRIPGNGRPYFARRCLTEEGRESFKTHWPMEILFNYLGQYQQLERANALLQPLGTMAGETGKAGGTSDFGHQTCRWGLFEISAFVFKGHLKVAFTFNRHMHHQPLIQRWISECQTTLSKMIQELAVLDPKPTLSDFPLLSLDEASFYSMLGRFSSMGIRDIDVEDVYPCSSMQEGLLLSQTKDAGFYAAATLHEIKMPTGQLPWEEVADAWQRVVKRHPALRTVFIENLGAKGLYNQVVLKDVNANVVHMEALDEADAIRLIELQRNISYSSGQCPNHRFTICTTADERVFCSLDISHAIMDGHSMSLLASELKLACEGRLPIEATPYSKYIAWLIRQPQDASIEFWKSYLGGSEVCSFPVLDDGLGDSTEKELVTIRMDLTSIGLPDLQDFCNTNGITLSNVFHTAWALTLGCYVGSNDVTFGYLTSARDSEEVGGVEEIVGPLINTLVCRVDMSDSSRCLLDVLQDVQRDYMEAIPHRHIALADVQHVLELSGASLFNTALSYRRLPQEQQNEGEGVKMVEVKPIYDPTEYPVSVNIEVGDDAAAVDLDYWTDHLTAVQARNVASTFVRALENIVFNAKRRISTLDYLSPRHLQQIQDWNVMPATINECVHDRFTRWAVSQPDAPAICAHDGEYTYSELAAITDRLAHHLVQLGVGPDVFVPTCFDKSKFAVVAMLSVLKAGGAAVPLDATHPKPALQTRLEDANAHVVLTTAARAEKLDGLISNVLTIDAAFLDSLPQMDGPACTSVQPNNAVFVIFTSGSTGRPKGVVLDHSAIVTSAEAHGTKIGLNRDTRMLQFASYTFDNSLEEMFTTLQRGGCVCVPSEADRVNDLPGAITRLRATMVDLTPTVAALLSPSEVPTLRKLCLGAEPLTKALIELWSQHMAVVGQYGPSEASINSAFKDFSDGRGEATNIGKAVGCVSWVVDADNRDRLVPIGCKGELLLEGPILSRGYLNDVEKTQAAFILDPAWARTAGPTGRRFYCTGDLVQYTSNGEMMYLGRKDSQVKLHGQRIELGEIEHHVKLNLAAGAKSAVELVKFDDSMGTKALVAFMCLSECQGPAAIGEMSSAVRGVAKQVEMALASALPVYYVPSMFMPVTSMPMTTSGKLDRKVLRALAAALSADAVGAEDSFFRLGGDSISAMKLVTAARKDGVVLNVANVFMYPKLLDMAATAEMLSSDHASSPDPGMVPFELLPASSRQAIRALAATECAVFPDAIEDMYPCSKLQEGLIMLTNKDPGTYVVQPIYRLPSDIDLPRFKKAWEAVAATEAVLRTRIIYSEEHGFVQVVLRQELQWQSLPAIEDINAATRQLPAKNGAPLTTFTLVAEDTATPYFVWTAHHAVYDGWSWTALFRKVEAYYRSEAGEMFATVPYSRFIKYLSDLDQKQSDEFWLAQLDNITAAQFPQLPSPDHRVEANGQLLHRVELTRNSSLEVTVPSMIRAAWGLLLATYSGSDDVIWGETNSGREASIPGIESIIGPTITTAPVRLRLNRSLTVHEYLKEIQRQSSTSLPYQFAGLQHIRKLSSETAVACDFQSFLGIEAGDDFDAESPLWIMESANTIGTDFFSYAFVFNCKVDASGVHVEALFDDRVVSTWLAQRIVQQFDFIMLQFNAAGSINKKLHDLGLLNPADKSLITSWNNKPVEIINRCIHRVIAEDQTAVRPEAPAIDAWDTGVMTYQELDERATTLAQQLLLLGVKPKQFVPLCFDKSGWTIVAALAVLKAGAAFVPLDFESPVLRLREIVTDVHADLLLCAPQYEKLCQSIPCGTLVVDANITEKSQARSQRLPQVSSDSPAYAFYTSGSTGKPKGAVINHHQWVTSSSAFAPGWNLSKSSRVLQFASYTFDACLIEIFSTLTSGGTVCVPNQASRINDLVGVINKFNINWATLTPSVVRMMLPSQVPQLETLFLVGEAMSQQDLLTWADKVTLGNGYGPTECAMIATSNIMTAQMKPNNLGRPVTARGWIVSRNDHHTLAPVGAVGELLLEGGAVGAGYLNNPEKTAESFIGHVNWHTGLLDDSAAAPFRIYKTGDLVKYSEDGTLLYLGRKDSQTKVRGQRLELSEVEHKLMEDYMVQSALASVPTTGPCVKRLVAIISLQNMPPTTPCSGEQMQLLSHETASLNITSIRASLCERLPAYMIPSLWIVIERFPLMPSGKMDRRRITQWLNQMNRETYQLISTMGLQTSETGDASAVEQKIQAVFAKVLDLPVPEIRLNQSFLHLGGDSIAAMQVSSQCRAQGLPVSVQDIIRSKSISALASTIDLSEDVRVAPEVIEYNQPFDLSPIQKVFFQTVGDSHSHFNQTEVFRLTRNIEASEIRAALLALVETHPMLRGRFFKSETGKWKQRIEKDAINSFRLRYHRVPSAQSTELQTVIDESQASLNVTTGPTFAIDVFDVDDTFCQVVALVVHHLVIDVVSWGILLEDLQGLLNGIQPPPQSTPYHIWLQQQSIQSKQEIATRVMPLDDLMPARIDYWGMEGRPNLSGHLIEEDVQLTTRDTMLLLGAQDALATEILDILVAALLESFRMVFSDRSTITIHNEGHGREIFNTRQDLSRTIGWFSTITPIPLSVPSGEPTDIISTIQWVRDLRNRTPDKGRPYFAYRNLTEEGSNRFATHWPAEAIFNYVGRVQHHDRKDGLFTALPDVESREVGLDVPRLALFDITAAISQGAIKLSFGWNRNMRRQSEIRAWIQQCRQTLIDAVDELLQVRQEQSLNKFKHLPLLYNATSRLMEALPTGLSTEDIEDIYPASPMQQGLLITQSRNPELYTYQTISKVQSTDGTPVDPRRLAEAWQVVVHRHQALRTVFVDSLAKNGTNDQLVLKEKAGRIQLIADCDDNNVSSILRDQSPIDCREAIPPHHLTICKTKTGQVWMKLELSHAINDGTSVSNLLTDIARAYARKITRADAGPLYSRYIEYVLTRSRDADLAYWKTYLAGIEPCFFPILNDGKSSSPAHGSIDIGWDSMDDIQSFCRQNGVTLSNVLQLTWALTLHCYVGTFDVSFGLVASGRDIPVSNIEEAVGCFVNMLVSRLTFSDDTTISQLLGALQTSSTDAMSHQTCSLADIQHALQLPALFNTAFTFQRRSLSSDPDEMALVYEDMEADDAGEYAVTVNADVTENSISVDFGYSKDRILPTQARNMADTFEKILNGIVASSPRDMTVGMLDVFTEGSLGQIMEWNTQLPPPIRRCVHDIIHEQALTRPRTTKAVEGWDGSFTYQEFDKITDQLAVHLQTLGVTTETFVPILFEKSSWAIVSMIAIMKAGGAYVPLDPKHPQTRLQELITDVSAAVVICSRQYHPKASEVAKTALIVDHRSFRKLAIPSTRKPQSTATPDNAAYCLFTSGTTGKPKGTIIPHQAFSTSAAAFTRRMNINATSRTFQFASYTFDASCIEILSALTVGATVCVPTEEDRMNNAAGAIRKLKVNWSLLTPSVLGTIEPERVPGLKTLVSGGEALPGPILKKWGNSTCFINAYGPTECSVVAATAYKSTLDHKLIESEPGTIGTGSGCRLWIVHPRNHNKLMPVGSVGELVIEGPTVARGYLNDEVKTAKAFMTNPTWAATIPCDHGVFPTVRMYKTGDLVRYNTDGSVSYIGRKDTQIKLNGQRIELGEIEFHVAKNFAENVQSAVELVAPSNRGSAKALAVFFAVTQDTPSLDGETVQPVSTELPAADDLLLPLSDELREMCKNTENGLAGSLPSYMIPSIFIPVTKMPWTSAGKLDRNRLRTLVQNLSRETMAMYRLSSIANKKQPTTGAEKKLHNAVCSVLNLPLSSVGIDDSFFRLGGDSISSMRLIEKARAEQLELSFIDIFKHPKLADLATIGERAGKLSQPEKVMSPFELIRDPLALGDVLSEVTKQCQVSKKNIQDVYPTSSLQDALLTLSIKQPGAYVAQHVLALPRSVEMVKFKSAWEKAIQEIDILRTRIIQLPSGEFMQAVLREDRSDWLEVTSLEDVEKEVLKIPSHLGGRLSSYALVNSTSNKRYLVWTIHHSLYDGWSINLMLQRVQQIYLAGKSSIPQTPYSNFVNYLVNTDVEASNRYWKDALGGSNATHFPQPMQATSNGSPDGQTLQHIVKLSPHKHTHVTPSISIRAAWAVLLSAYTGSDDVVFGETLSGRDIAVAGIMDVCGPTLTTIPTRVKVDSRATVTELLTKISESVTDRIPHQHHGISAIKSIGEDMAAACNFQNLLVVQTESEELTDAMWSVHDNGEPSNFFTYPLVLECKMGLSSMEISVHFDANVISAWNIQQLMSQLESVLMQLQSVTYIHEVTVFSEHDAQLVRNWNGYETVAIEGTVPSLFLKSVASKPDSVAIAAFDGELTYAELSKLASQLAQELIKLGVVSEQLIPICMDKSRWAIVAIMAILISGAGYVPMSPADPISRQLQVVEACKASIVLCSPSYAHRFVDVVSHVFTVSETTVRRLPSCLAPIQQRSKSNDACYVIFTSGSTGVPKGVVIEHQSIVSSSAAICEALHIMPTSRVFQFCSFAFDVSVGETLAVLMRGATICIPSDEQRTSDLASAITALKADWAFLTPSVASTLDGPQTVPTLKTLVTGGEAMTPDVINKWASGVRLQNGYGPTEGTVFAVANDKVSVQRNTSNIGRMLRSGRAWLTNPNNPHQLAPVGATAELCLEGPLLARGYLNNPKLTADAFIENPTFMKSFNSASGSRIYVTGDLVQYAPDGSILYIGRKDNQIKLSGQRIELGEVEHFLKDDDNIHQAVVRLPKYGPCYKKLTAVVSFQSHVCSNPSENWHTILTDTNTLSRINLARERLMGLVPPYMVPTIWIAVPEIPTMTSAKLDKKQVGSWLENMDDAIWHKLLQSELEDELDQPVDDSVTVLRNIWAKVLNCSFEKVKPNKSWLSLGGDSISAIRLLAKCRSEGISLTLNDVLRAKSLAHLAESVKLSVAQDVITEQVDQPFPLSPIQRLYFGTEGIEDNTHFNQSSTVRISQHTEPAIVKRAFDAIVEAHSMLRARYSKSTTGQWQQLVKSEISASYTFETHIIPTVSAAVPIISDTQKSLNIKEGPVFAVNLFNMAGEQIVFIAAHHLVIDVVSWGILLGDLEELLIPGSSSTLQKGLPFRNWCEMQTANALEAAQQETIQKQPLAVQPTNLAYWGMHSRPNVYGDVERDEFTMNKGISSMALDNLYVLKTDIVDILLAAIMHSFSRVFINRKTPTIFNESHGRETWESSRIDLSRTIGWFTTLYPITVPIGEEEDDVIQTLRQVKDTRRKIANNGRPYFAHRFLTEDGKQRFADHMPMEVLFNYLGRQSQSGQVDAPIQPIQLDVDEGDQTSDVGSKTARMALFEISASVSEGNIQLSFMYNRHSKNQKGIRRWIAECERTLEEIATELAGIDTVQPTMADLPLLPLESYDRLDRVVKTLPAVGITSFDQVEDMYPCSPIQDGMILSQIKSPESYWSSTTFEVRSRRSSVDVGRIVKGWRQVVARHPALRTVFIDSVCKGGVFDQIVVKNPDSGIISRTCDDSELYALLESINYSSLNGKKRPNLPHQAVVIQTTSGKVVVKVIVNHAVIDGGSLGIIGNDLQEAYEGRLSDQGPLYSEYIKYLRGLSSGEAIGYWKTKLQGVSPCYFPTTPRDPSKQRQLRSLDMRFTRFAELHAFAENNNVTFANIFLTAWALVLRSYTNSSDVCYGYLTSGRNVPIDKIENAVGAFINMLVSRVELAASSSLLVLIQNVQSDFIDSMPHQHCSLAQFQHDLGLSGKSLFNTAVSIQKRSTTDESVPEGSEIEFEQLDGHDPSEFAITVNIDATRDDECVRFTYWSDAVNDGEAKNVSVLMAKILAEALNNAEQTVTELDDILIHRPKTAPLTNLALPKPRPSILRSSSSMSSSSTSPPRTPRISFPDLTPSASLAPETPDLSSLIRSIVSEMVPQIVNQIVAQNKLPAETTTAAINQVTNQMAGMIHRRTSQRGRQSIDGASIRAGSTRAASIRSRRMSVASNTEGRIQTAADMVATIGVLATETSSKVAPDFVEKKLLNLWSELLEMVEETIEQDDSFFQLGGDSIIAMRLVGAAREEGLSMTVADVFKNPTFADMARVVRVAGEVIDEVMSRAGGESVAGISTTGGPSRTRLRERAPSIWSDIHSIVSEYNVEKGMAVSETPVESDESKNDAKFKRWQGLTTSQPKPSDARSVNRRSQAPHTIPEAVETPGNRSVSLLGDPNVDSVISKVQVFKGGISDIFPVTDFQALAITGTLMESKWMLNYFYLEGEGPLDLRKLKQAAYRMVQAFDILRTVFVPYGDRFLQVVLRKLQPEFMYHQTDNDLETFTADLRQKDRENGPRLGEAFIQFVVANQKQTGRHRIFMRLSHAQYDGVCMSKILGALQDGYNGLPVSSAPSFGNFVRETAKTIAGAHDHWREVLRGSKMTEIVNRFGPNYQRSAGRSITLEKRVSAPKLKGVNITSATIAKAAWASTLARIASKSDIVFGHVISGRNGGVANVENIVGPCLNMVPVRIVYRPEWTVLDLLKYIQDQQIANMTYESLGFREITRHCTKWPDWTNFSSVLQHDQNIQDEHPTMQLGGIEYKVGAIGSQEDFADFSIHTTSHGGNDMEVTLTYAPNSTITAEFAQQVFDMLCANIIAFSEDPHTLLPSPSEISSQSSTAINSEKARKKSTEKMPVHLPTDTGLSSNEINSIALTLRSAWEQILYDEHGTPTPIELGSDFFQLGGDIMGLAQVASILDQDGLKVRVEDLLDQSMFVDQVGILAVARKKQIEKESQNPWGDKGKMKAEEKANNKKGGAFGSLAKKIGFKKRESFRG</sequence>
<dbReference type="GO" id="GO:0016874">
    <property type="term" value="F:ligase activity"/>
    <property type="evidence" value="ECO:0007669"/>
    <property type="project" value="UniProtKB-KW"/>
</dbReference>
<evidence type="ECO:0000256" key="1">
    <source>
        <dbReference type="ARBA" id="ARBA00004685"/>
    </source>
</evidence>
<dbReference type="PROSITE" id="PS50075">
    <property type="entry name" value="CARRIER"/>
    <property type="match status" value="6"/>
</dbReference>
<dbReference type="FunFam" id="3.30.300.30:FF:000015">
    <property type="entry name" value="Nonribosomal peptide synthase SidD"/>
    <property type="match status" value="4"/>
</dbReference>
<dbReference type="FunFam" id="3.30.559.10:FF:000016">
    <property type="entry name" value="Nonribosomal peptide synthase Pes1"/>
    <property type="match status" value="3"/>
</dbReference>
<evidence type="ECO:0000256" key="6">
    <source>
        <dbReference type="SAM" id="MobiDB-lite"/>
    </source>
</evidence>
<feature type="domain" description="Carrier" evidence="7">
    <location>
        <begin position="4"/>
        <end position="78"/>
    </location>
</feature>
<dbReference type="CDD" id="cd05918">
    <property type="entry name" value="A_NRPS_SidN3_like"/>
    <property type="match status" value="4"/>
</dbReference>
<dbReference type="FunFam" id="3.30.559.30:FF:000005">
    <property type="entry name" value="Nonribosomal peptide synthase Pes1"/>
    <property type="match status" value="3"/>
</dbReference>
<dbReference type="InterPro" id="IPR009081">
    <property type="entry name" value="PP-bd_ACP"/>
</dbReference>
<dbReference type="FunFam" id="3.30.559.30:FF:000003">
    <property type="entry name" value="Nonribosomal peptide synthase SidD"/>
    <property type="match status" value="2"/>
</dbReference>
<gene>
    <name evidence="8" type="ORF">GMOD_00006486</name>
</gene>
<feature type="domain" description="Carrier" evidence="7">
    <location>
        <begin position="4134"/>
        <end position="4210"/>
    </location>
</feature>
<dbReference type="NCBIfam" id="NF003417">
    <property type="entry name" value="PRK04813.1"/>
    <property type="match status" value="4"/>
</dbReference>
<protein>
    <submittedName>
        <fullName evidence="8">Nonribosomal peptide synthase</fullName>
    </submittedName>
</protein>
<evidence type="ECO:0000313" key="9">
    <source>
        <dbReference type="Proteomes" id="UP000265663"/>
    </source>
</evidence>
<reference evidence="8 9" key="1">
    <citation type="journal article" date="2014" name="PLoS ONE">
        <title>De novo Genome Assembly of the Fungal Plant Pathogen Pyrenophora semeniperda.</title>
        <authorList>
            <person name="Soliai M.M."/>
            <person name="Meyer S.E."/>
            <person name="Udall J.A."/>
            <person name="Elzinga D.E."/>
            <person name="Hermansen R.A."/>
            <person name="Bodily P.M."/>
            <person name="Hart A.A."/>
            <person name="Coleman C.E."/>
        </authorList>
    </citation>
    <scope>NUCLEOTIDE SEQUENCE [LARGE SCALE GENOMIC DNA]</scope>
    <source>
        <strain evidence="8 9">CCB06</strain>
        <tissue evidence="8">Mycelium</tissue>
    </source>
</reference>
<feature type="compositionally biased region" description="Low complexity" evidence="6">
    <location>
        <begin position="6214"/>
        <end position="6237"/>
    </location>
</feature>
<proteinExistence type="inferred from homology"/>
<dbReference type="PROSITE" id="PS00455">
    <property type="entry name" value="AMP_BINDING"/>
    <property type="match status" value="2"/>
</dbReference>
<feature type="domain" description="Carrier" evidence="7">
    <location>
        <begin position="5210"/>
        <end position="5286"/>
    </location>
</feature>
<dbReference type="PANTHER" id="PTHR45398">
    <property type="match status" value="1"/>
</dbReference>
<accession>A0A3M7M5G9</accession>
<comment type="similarity">
    <text evidence="5">Belongs to the NRP synthetase family.</text>
</comment>
<evidence type="ECO:0000313" key="8">
    <source>
        <dbReference type="EMBL" id="RMZ69649.1"/>
    </source>
</evidence>
<dbReference type="InterPro" id="IPR042099">
    <property type="entry name" value="ANL_N_sf"/>
</dbReference>
<feature type="compositionally biased region" description="Low complexity" evidence="6">
    <location>
        <begin position="6985"/>
        <end position="7000"/>
    </location>
</feature>
<dbReference type="Gene3D" id="3.40.50.12780">
    <property type="entry name" value="N-terminal domain of ligase-like"/>
    <property type="match status" value="4"/>
</dbReference>
<dbReference type="SUPFAM" id="SSF52777">
    <property type="entry name" value="CoA-dependent acyltransferases"/>
    <property type="match status" value="18"/>
</dbReference>
<keyword evidence="3" id="KW-0597">Phosphoprotein</keyword>
<comment type="pathway">
    <text evidence="1">Mycotoxin biosynthesis.</text>
</comment>
<dbReference type="FunFam" id="3.30.559.30:FF:000002">
    <property type="entry name" value="Nonribosomal peptide synthase Pes1"/>
    <property type="match status" value="3"/>
</dbReference>
<dbReference type="GO" id="GO:0031177">
    <property type="term" value="F:phosphopantetheine binding"/>
    <property type="evidence" value="ECO:0007669"/>
    <property type="project" value="InterPro"/>
</dbReference>
<dbReference type="InterPro" id="IPR020845">
    <property type="entry name" value="AMP-binding_CS"/>
</dbReference>
<dbReference type="InterPro" id="IPR010071">
    <property type="entry name" value="AA_adenyl_dom"/>
</dbReference>
<evidence type="ECO:0000256" key="3">
    <source>
        <dbReference type="ARBA" id="ARBA00022553"/>
    </source>
</evidence>
<dbReference type="FunFam" id="3.40.50.12780:FF:000014">
    <property type="entry name" value="Nonribosomal peptide synthetase 1"/>
    <property type="match status" value="4"/>
</dbReference>
<dbReference type="Pfam" id="PF00668">
    <property type="entry name" value="Condensation"/>
    <property type="match status" value="9"/>
</dbReference>